<reference evidence="11 12" key="1">
    <citation type="journal article" date="2020" name="Microbiol. Resour. Announc.">
        <title>Draft Genome Sequence of a Cladosporium Species Isolated from the Mesophotic Ascidian Didemnum maculosum.</title>
        <authorList>
            <person name="Gioti A."/>
            <person name="Siaperas R."/>
            <person name="Nikolaivits E."/>
            <person name="Le Goff G."/>
            <person name="Ouazzani J."/>
            <person name="Kotoulas G."/>
            <person name="Topakas E."/>
        </authorList>
    </citation>
    <scope>NUCLEOTIDE SEQUENCE [LARGE SCALE GENOMIC DNA]</scope>
    <source>
        <strain evidence="11 12">TM138-S3</strain>
    </source>
</reference>
<evidence type="ECO:0000256" key="8">
    <source>
        <dbReference type="PROSITE-ProRule" id="PRU00221"/>
    </source>
</evidence>
<dbReference type="RefSeq" id="XP_069226402.1">
    <property type="nucleotide sequence ID" value="XM_069376505.1"/>
</dbReference>
<evidence type="ECO:0000259" key="10">
    <source>
        <dbReference type="Pfam" id="PF04494"/>
    </source>
</evidence>
<dbReference type="GO" id="GO:0006367">
    <property type="term" value="P:transcription initiation at RNA polymerase II promoter"/>
    <property type="evidence" value="ECO:0007669"/>
    <property type="project" value="TreeGrafter"/>
</dbReference>
<feature type="compositionally biased region" description="Polar residues" evidence="9">
    <location>
        <begin position="449"/>
        <end position="459"/>
    </location>
</feature>
<organism evidence="11 12">
    <name type="scientific">Cladosporium halotolerans</name>
    <dbReference type="NCBI Taxonomy" id="1052096"/>
    <lineage>
        <taxon>Eukaryota</taxon>
        <taxon>Fungi</taxon>
        <taxon>Dikarya</taxon>
        <taxon>Ascomycota</taxon>
        <taxon>Pezizomycotina</taxon>
        <taxon>Dothideomycetes</taxon>
        <taxon>Dothideomycetidae</taxon>
        <taxon>Cladosporiales</taxon>
        <taxon>Cladosporiaceae</taxon>
        <taxon>Cladosporium</taxon>
    </lineage>
</organism>
<keyword evidence="6" id="KW-0804">Transcription</keyword>
<evidence type="ECO:0000256" key="6">
    <source>
        <dbReference type="ARBA" id="ARBA00023163"/>
    </source>
</evidence>
<dbReference type="GO" id="GO:0016251">
    <property type="term" value="F:RNA polymerase II general transcription initiation factor activity"/>
    <property type="evidence" value="ECO:0007669"/>
    <property type="project" value="TreeGrafter"/>
</dbReference>
<feature type="repeat" description="WD" evidence="8">
    <location>
        <begin position="467"/>
        <end position="491"/>
    </location>
</feature>
<dbReference type="PROSITE" id="PS00678">
    <property type="entry name" value="WD_REPEATS_1"/>
    <property type="match status" value="2"/>
</dbReference>
<dbReference type="CDD" id="cd00200">
    <property type="entry name" value="WD40"/>
    <property type="match status" value="1"/>
</dbReference>
<feature type="domain" description="TFIID subunit TAF5 NTD2" evidence="10">
    <location>
        <begin position="85"/>
        <end position="214"/>
    </location>
</feature>
<gene>
    <name evidence="11" type="ORF">WHR41_07901</name>
</gene>
<dbReference type="EMBL" id="JAAQHG020000037">
    <property type="protein sequence ID" value="KAL1583295.1"/>
    <property type="molecule type" value="Genomic_DNA"/>
</dbReference>
<feature type="repeat" description="WD" evidence="8">
    <location>
        <begin position="492"/>
        <end position="524"/>
    </location>
</feature>
<dbReference type="SUPFAM" id="SSF50978">
    <property type="entry name" value="WD40 repeat-like"/>
    <property type="match status" value="1"/>
</dbReference>
<dbReference type="InterPro" id="IPR006594">
    <property type="entry name" value="LisH"/>
</dbReference>
<dbReference type="Pfam" id="PF08513">
    <property type="entry name" value="LisH"/>
    <property type="match status" value="1"/>
</dbReference>
<feature type="repeat" description="WD" evidence="8">
    <location>
        <begin position="628"/>
        <end position="654"/>
    </location>
</feature>
<comment type="similarity">
    <text evidence="2">Belongs to the WD repeat TAF5 family.</text>
</comment>
<evidence type="ECO:0000313" key="12">
    <source>
        <dbReference type="Proteomes" id="UP000803884"/>
    </source>
</evidence>
<dbReference type="SMART" id="SM00667">
    <property type="entry name" value="LisH"/>
    <property type="match status" value="1"/>
</dbReference>
<comment type="caution">
    <text evidence="11">The sequence shown here is derived from an EMBL/GenBank/DDBJ whole genome shotgun (WGS) entry which is preliminary data.</text>
</comment>
<feature type="region of interest" description="Disordered" evidence="9">
    <location>
        <begin position="1"/>
        <end position="43"/>
    </location>
</feature>
<feature type="compositionally biased region" description="Polar residues" evidence="9">
    <location>
        <begin position="1"/>
        <end position="11"/>
    </location>
</feature>
<dbReference type="PRINTS" id="PR00320">
    <property type="entry name" value="GPROTEINBRPT"/>
</dbReference>
<dbReference type="SMART" id="SM00320">
    <property type="entry name" value="WD40"/>
    <property type="match status" value="6"/>
</dbReference>
<dbReference type="PROSITE" id="PS50294">
    <property type="entry name" value="WD_REPEATS_REGION"/>
    <property type="match status" value="4"/>
</dbReference>
<evidence type="ECO:0000256" key="3">
    <source>
        <dbReference type="ARBA" id="ARBA00022574"/>
    </source>
</evidence>
<evidence type="ECO:0000256" key="2">
    <source>
        <dbReference type="ARBA" id="ARBA00009435"/>
    </source>
</evidence>
<dbReference type="Gene3D" id="1.25.40.500">
    <property type="entry name" value="TFIID subunit TAF5, NTD2 domain"/>
    <property type="match status" value="1"/>
</dbReference>
<dbReference type="SUPFAM" id="SSF160897">
    <property type="entry name" value="Taf5 N-terminal domain-like"/>
    <property type="match status" value="1"/>
</dbReference>
<dbReference type="PANTHER" id="PTHR19879">
    <property type="entry name" value="TRANSCRIPTION INITIATION FACTOR TFIID"/>
    <property type="match status" value="1"/>
</dbReference>
<dbReference type="PROSITE" id="PS50896">
    <property type="entry name" value="LISH"/>
    <property type="match status" value="1"/>
</dbReference>
<feature type="repeat" description="WD" evidence="8">
    <location>
        <begin position="578"/>
        <end position="619"/>
    </location>
</feature>
<keyword evidence="5" id="KW-0805">Transcription regulation</keyword>
<dbReference type="InterPro" id="IPR001680">
    <property type="entry name" value="WD40_rpt"/>
</dbReference>
<protein>
    <recommendedName>
        <fullName evidence="10">TFIID subunit TAF5 NTD2 domain-containing protein</fullName>
    </recommendedName>
</protein>
<evidence type="ECO:0000256" key="9">
    <source>
        <dbReference type="SAM" id="MobiDB-lite"/>
    </source>
</evidence>
<dbReference type="InterPro" id="IPR015943">
    <property type="entry name" value="WD40/YVTN_repeat-like_dom_sf"/>
</dbReference>
<keyword evidence="4" id="KW-0677">Repeat</keyword>
<evidence type="ECO:0000313" key="11">
    <source>
        <dbReference type="EMBL" id="KAL1583295.1"/>
    </source>
</evidence>
<evidence type="ECO:0000256" key="1">
    <source>
        <dbReference type="ARBA" id="ARBA00004123"/>
    </source>
</evidence>
<evidence type="ECO:0000256" key="7">
    <source>
        <dbReference type="ARBA" id="ARBA00023242"/>
    </source>
</evidence>
<dbReference type="InterPro" id="IPR019775">
    <property type="entry name" value="WD40_repeat_CS"/>
</dbReference>
<keyword evidence="7" id="KW-0539">Nucleus</keyword>
<keyword evidence="3 8" id="KW-0853">WD repeat</keyword>
<feature type="compositionally biased region" description="Gly residues" evidence="9">
    <location>
        <begin position="678"/>
        <end position="688"/>
    </location>
</feature>
<feature type="repeat" description="WD" evidence="8">
    <location>
        <begin position="534"/>
        <end position="577"/>
    </location>
</feature>
<dbReference type="Gene3D" id="2.130.10.10">
    <property type="entry name" value="YVTN repeat-like/Quinoprotein amine dehydrogenase"/>
    <property type="match status" value="2"/>
</dbReference>
<dbReference type="GO" id="GO:0005669">
    <property type="term" value="C:transcription factor TFIID complex"/>
    <property type="evidence" value="ECO:0007669"/>
    <property type="project" value="TreeGrafter"/>
</dbReference>
<dbReference type="InterPro" id="IPR037264">
    <property type="entry name" value="TFIID_NTD2_sf"/>
</dbReference>
<accession>A0AB34KI63</accession>
<feature type="region of interest" description="Disordered" evidence="9">
    <location>
        <begin position="447"/>
        <end position="467"/>
    </location>
</feature>
<dbReference type="AlphaFoldDB" id="A0AB34KI63"/>
<feature type="repeat" description="WD" evidence="8">
    <location>
        <begin position="373"/>
        <end position="414"/>
    </location>
</feature>
<sequence>MSAQQPPSRTASVGPPNAGGMNTPHGQGPPPPPGPPGQQSQNLNQIVLEYLSKKGYSRTEAMLRRESANVDAEGRPVPSRAEDTGGRKYFTSFDLTLQWIDNVLDIYKPELKRLLWPLFVYSFIDMLSEHFMRDSQEFFNAYRNHFEAEHENDVRALAPMSLPEHVQTNNVAQLYRNNKYRLTMSNMAFMTLTQFLESKDREGGATIISIMSNNMDIRNVDRAAAGSERSLARLLGKQNGDQDVPAEDEGIPGHHPGSANLDRNAPSVLSKLSLGPMPMEQDLMDDVKAELQDHDTSNPPAPGQNSLVDEFEHKIKREPMDDAPSREALPLPPSTSRDVAMEVQKIREYRDRFHIDGRSSGVGPGLSVTMFTFHNTFDSVNCIEFSGDNSLAAVGTAESYIRVWSLDNRPLTSPTDPADFQPSSSRRLIGHAGPVYALSFAPSVAVPEPQTNGHANGTSESHDSKPRYLLSSSADSTIRLWSLDTWSNLVVYKSHSSPVWDVRFGPFGHYFVSCSSDRTARLWSTPQIAPLRLFVGHDADVETVAWHPNGAYVFTASGGADRTVRMWNIQQGSAVRLFTGHTGNCTAIACANSGKMLASADDRGEILLWDLATGRLSKRMRGHGRGGIWSLDWSVESTVLVSAGADGTVRVWDVAPNKDAGGKVIGEGGAGNKVDGSGVSGGASGGAKGKTKKDVVVSPDQISAFPTKKSPVYKVRFTNMNLVVAGGAYLPS</sequence>
<dbReference type="PROSITE" id="PS50082">
    <property type="entry name" value="WD_REPEATS_2"/>
    <property type="match status" value="6"/>
</dbReference>
<dbReference type="InterPro" id="IPR036322">
    <property type="entry name" value="WD40_repeat_dom_sf"/>
</dbReference>
<dbReference type="InterPro" id="IPR020472">
    <property type="entry name" value="WD40_PAC1"/>
</dbReference>
<dbReference type="PANTHER" id="PTHR19879:SF1">
    <property type="entry name" value="CANNONBALL-RELATED"/>
    <property type="match status" value="1"/>
</dbReference>
<proteinExistence type="inferred from homology"/>
<dbReference type="CDD" id="cd08044">
    <property type="entry name" value="TAF5_NTD2"/>
    <property type="match status" value="1"/>
</dbReference>
<feature type="region of interest" description="Disordered" evidence="9">
    <location>
        <begin position="666"/>
        <end position="693"/>
    </location>
</feature>
<dbReference type="Pfam" id="PF00400">
    <property type="entry name" value="WD40"/>
    <property type="match status" value="6"/>
</dbReference>
<dbReference type="Pfam" id="PF04494">
    <property type="entry name" value="TFIID_NTD2"/>
    <property type="match status" value="1"/>
</dbReference>
<dbReference type="Proteomes" id="UP000803884">
    <property type="component" value="Unassembled WGS sequence"/>
</dbReference>
<dbReference type="GeneID" id="96009343"/>
<evidence type="ECO:0000256" key="5">
    <source>
        <dbReference type="ARBA" id="ARBA00023015"/>
    </source>
</evidence>
<dbReference type="InterPro" id="IPR007582">
    <property type="entry name" value="TFIID_NTD2"/>
</dbReference>
<name>A0AB34KI63_9PEZI</name>
<feature type="compositionally biased region" description="Pro residues" evidence="9">
    <location>
        <begin position="27"/>
        <end position="36"/>
    </location>
</feature>
<feature type="region of interest" description="Disordered" evidence="9">
    <location>
        <begin position="238"/>
        <end position="264"/>
    </location>
</feature>
<comment type="subcellular location">
    <subcellularLocation>
        <location evidence="1">Nucleus</location>
    </subcellularLocation>
</comment>
<evidence type="ECO:0000256" key="4">
    <source>
        <dbReference type="ARBA" id="ARBA00022737"/>
    </source>
</evidence>
<keyword evidence="12" id="KW-1185">Reference proteome</keyword>